<dbReference type="Proteomes" id="UP001168821">
    <property type="component" value="Unassembled WGS sequence"/>
</dbReference>
<dbReference type="AlphaFoldDB" id="A0AA38M2B0"/>
<dbReference type="EMBL" id="JALNTZ010000009">
    <property type="protein sequence ID" value="KAJ3641183.1"/>
    <property type="molecule type" value="Genomic_DNA"/>
</dbReference>
<protein>
    <submittedName>
        <fullName evidence="1">Uncharacterized protein</fullName>
    </submittedName>
</protein>
<gene>
    <name evidence="1" type="ORF">Zmor_027698</name>
</gene>
<reference evidence="1" key="1">
    <citation type="journal article" date="2023" name="G3 (Bethesda)">
        <title>Whole genome assemblies of Zophobas morio and Tenebrio molitor.</title>
        <authorList>
            <person name="Kaur S."/>
            <person name="Stinson S.A."/>
            <person name="diCenzo G.C."/>
        </authorList>
    </citation>
    <scope>NUCLEOTIDE SEQUENCE</scope>
    <source>
        <strain evidence="1">QUZm001</strain>
    </source>
</reference>
<keyword evidence="2" id="KW-1185">Reference proteome</keyword>
<proteinExistence type="predicted"/>
<name>A0AA38M2B0_9CUCU</name>
<sequence length="88" mass="9618">MFLVQRLVRETQLSMLVGPHSVKPPPAAPEVPHNFVTSPDSQLSLIIECAFYLPSNVFAYRAFVRRIPSVPQSNLASCIILKGGQPGS</sequence>
<comment type="caution">
    <text evidence="1">The sequence shown here is derived from an EMBL/GenBank/DDBJ whole genome shotgun (WGS) entry which is preliminary data.</text>
</comment>
<organism evidence="1 2">
    <name type="scientific">Zophobas morio</name>
    <dbReference type="NCBI Taxonomy" id="2755281"/>
    <lineage>
        <taxon>Eukaryota</taxon>
        <taxon>Metazoa</taxon>
        <taxon>Ecdysozoa</taxon>
        <taxon>Arthropoda</taxon>
        <taxon>Hexapoda</taxon>
        <taxon>Insecta</taxon>
        <taxon>Pterygota</taxon>
        <taxon>Neoptera</taxon>
        <taxon>Endopterygota</taxon>
        <taxon>Coleoptera</taxon>
        <taxon>Polyphaga</taxon>
        <taxon>Cucujiformia</taxon>
        <taxon>Tenebrionidae</taxon>
        <taxon>Zophobas</taxon>
    </lineage>
</organism>
<evidence type="ECO:0000313" key="2">
    <source>
        <dbReference type="Proteomes" id="UP001168821"/>
    </source>
</evidence>
<evidence type="ECO:0000313" key="1">
    <source>
        <dbReference type="EMBL" id="KAJ3641183.1"/>
    </source>
</evidence>
<accession>A0AA38M2B0</accession>